<evidence type="ECO:0000313" key="1">
    <source>
        <dbReference type="EMBL" id="KKN50040.1"/>
    </source>
</evidence>
<dbReference type="EMBL" id="LAZR01001137">
    <property type="protein sequence ID" value="KKN50040.1"/>
    <property type="molecule type" value="Genomic_DNA"/>
</dbReference>
<proteinExistence type="predicted"/>
<name>A0A0F9R099_9ZZZZ</name>
<accession>A0A0F9R099</accession>
<protein>
    <submittedName>
        <fullName evidence="1">Uncharacterized protein</fullName>
    </submittedName>
</protein>
<organism evidence="1">
    <name type="scientific">marine sediment metagenome</name>
    <dbReference type="NCBI Taxonomy" id="412755"/>
    <lineage>
        <taxon>unclassified sequences</taxon>
        <taxon>metagenomes</taxon>
        <taxon>ecological metagenomes</taxon>
    </lineage>
</organism>
<sequence>MELFQISWGEEKKLFLEFKKDESEIQTLLPEKIRRLNLKFQISKTTKQEAYSNQPPYLISIKKLYYSNKHLCFSIDLDEIYSYNDVQIRIMRLTVLLYSGQRIEYIFKEKFDISDIWVNEDCYSGFNFINLREKNVSHKTIITEKLIKTVKTNYNTKKQESTIIYEKNSIKDISADKTLISMISENNKTLKNIENQLINLNQTLQNMPLTNLSYSATPPLLNRRNQSGIERIKGSTKPALIKGQMASSKLMVIKEMKNIFNQNKENNSIFNIKDILKPLTDDELQKMILDDEMLMKKEEEAINNQVKRLQKHLKEEILLENLTEPK</sequence>
<comment type="caution">
    <text evidence="1">The sequence shown here is derived from an EMBL/GenBank/DDBJ whole genome shotgun (WGS) entry which is preliminary data.</text>
</comment>
<dbReference type="AlphaFoldDB" id="A0A0F9R099"/>
<reference evidence="1" key="1">
    <citation type="journal article" date="2015" name="Nature">
        <title>Complex archaea that bridge the gap between prokaryotes and eukaryotes.</title>
        <authorList>
            <person name="Spang A."/>
            <person name="Saw J.H."/>
            <person name="Jorgensen S.L."/>
            <person name="Zaremba-Niedzwiedzka K."/>
            <person name="Martijn J."/>
            <person name="Lind A.E."/>
            <person name="van Eijk R."/>
            <person name="Schleper C."/>
            <person name="Guy L."/>
            <person name="Ettema T.J."/>
        </authorList>
    </citation>
    <scope>NUCLEOTIDE SEQUENCE</scope>
</reference>
<gene>
    <name evidence="1" type="ORF">LCGC14_0636660</name>
</gene>